<dbReference type="AlphaFoldDB" id="A0A508A243"/>
<name>A0A508A243_9GAMM</name>
<dbReference type="PROSITE" id="PS51257">
    <property type="entry name" value="PROKAR_LIPOPROTEIN"/>
    <property type="match status" value="1"/>
</dbReference>
<evidence type="ECO:0000256" key="2">
    <source>
        <dbReference type="PIRSR" id="PIRSR601952-1"/>
    </source>
</evidence>
<dbReference type="SUPFAM" id="SSF53649">
    <property type="entry name" value="Alkaline phosphatase-like"/>
    <property type="match status" value="1"/>
</dbReference>
<feature type="binding site" evidence="3">
    <location>
        <position position="83"/>
    </location>
    <ligand>
        <name>Mg(2+)</name>
        <dbReference type="ChEBI" id="CHEBI:18420"/>
    </ligand>
</feature>
<dbReference type="CDD" id="cd16012">
    <property type="entry name" value="ALP"/>
    <property type="match status" value="1"/>
</dbReference>
<reference evidence="5 6" key="1">
    <citation type="submission" date="2019-10" db="EMBL/GenBank/DDBJ databases">
        <title>Lysobacter alkalisoli sp. nov., isolated from saline-alkaline soil.</title>
        <authorList>
            <person name="Sun J.-Q."/>
        </authorList>
    </citation>
    <scope>NUCLEOTIDE SEQUENCE [LARGE SCALE GENOMIC DNA]</scope>
    <source>
        <strain evidence="5 6">KCTC 42381</strain>
    </source>
</reference>
<dbReference type="PANTHER" id="PTHR11596:SF5">
    <property type="entry name" value="ALKALINE PHOSPHATASE"/>
    <property type="match status" value="1"/>
</dbReference>
<keyword evidence="3" id="KW-0460">Magnesium</keyword>
<feature type="binding site" evidence="3">
    <location>
        <position position="360"/>
    </location>
    <ligand>
        <name>Zn(2+)</name>
        <dbReference type="ChEBI" id="CHEBI:29105"/>
        <label>2</label>
    </ligand>
</feature>
<gene>
    <name evidence="5" type="ORF">FKV24_018530</name>
</gene>
<feature type="binding site" evidence="3">
    <location>
        <position position="397"/>
    </location>
    <ligand>
        <name>Zn(2+)</name>
        <dbReference type="ChEBI" id="CHEBI:29105"/>
        <label>2</label>
    </ligand>
</feature>
<dbReference type="PRINTS" id="PR00113">
    <property type="entry name" value="ALKPHPHTASE"/>
</dbReference>
<feature type="active site" description="Phosphoserine intermediate" evidence="2">
    <location>
        <position position="133"/>
    </location>
</feature>
<keyword evidence="3" id="KW-0479">Metal-binding</keyword>
<dbReference type="Proteomes" id="UP000320431">
    <property type="component" value="Unassembled WGS sequence"/>
</dbReference>
<keyword evidence="1" id="KW-0597">Phosphoprotein</keyword>
<protein>
    <submittedName>
        <fullName evidence="5">Alkaline phosphatase</fullName>
    </submittedName>
</protein>
<dbReference type="GO" id="GO:0004035">
    <property type="term" value="F:alkaline phosphatase activity"/>
    <property type="evidence" value="ECO:0007669"/>
    <property type="project" value="TreeGrafter"/>
</dbReference>
<dbReference type="GO" id="GO:0046872">
    <property type="term" value="F:metal ion binding"/>
    <property type="evidence" value="ECO:0007669"/>
    <property type="project" value="UniProtKB-KW"/>
</dbReference>
<comment type="similarity">
    <text evidence="4">Belongs to the alkaline phosphatase family.</text>
</comment>
<evidence type="ECO:0000256" key="1">
    <source>
        <dbReference type="ARBA" id="ARBA00022553"/>
    </source>
</evidence>
<dbReference type="Pfam" id="PF00245">
    <property type="entry name" value="Alk_phosphatase"/>
    <property type="match status" value="1"/>
</dbReference>
<sequence>MSRLRSASVLLVPALLVPALLTACASIAPAGRTDAGGIAVDVPTIQHPQQETPQWWYRDGAAQAAARGAMAGKARNVILFVGDGMSLPTVAAARILDGQRKGGPGEENRLSWERFPATALSKTYNTNAQTPDSAGTMSAMATGVKTRAGVLSIGQSPRRGDCAGALQAPILSLWELAEAGGMATGVVTTARVTHATPGATFSHSADRNWEHDAAMPESALAAGCVDIARQIVETPYGDGPEVLMGGGRAMFMREDQADPEYPDQHGKRRDSRDLVAQWRQRKPGGRYVWNAAQLAQAPLDAPLLALFQPSHMQFEHDRGSDGAGEPSLAEMTRAAIARLQNADGGYVLLVEGGRIDHAHHYGNAYRALTDAIALSEAVQTAATMTSADDTLILVTADHAHTLTFVGYPARGNPILGKVVGTLGEDAPEGGRFARDATGLPYTTLSYANGPGYVGASELQGEGPKRFQHSPDHIRPATGGRPDLTHVDTQDPNYMQEALVPSKDESHGGDDVGIWARGPGSDAVRGSVEQNAIFHFMLQATPRLRETVCARGGCNADGVPVELPDPAAFR</sequence>
<evidence type="ECO:0000256" key="4">
    <source>
        <dbReference type="RuleBase" id="RU003946"/>
    </source>
</evidence>
<dbReference type="Gene3D" id="3.40.720.10">
    <property type="entry name" value="Alkaline Phosphatase, subunit A"/>
    <property type="match status" value="1"/>
</dbReference>
<feature type="binding site" evidence="3">
    <location>
        <position position="194"/>
    </location>
    <ligand>
        <name>Mg(2+)</name>
        <dbReference type="ChEBI" id="CHEBI:18420"/>
    </ligand>
</feature>
<dbReference type="EMBL" id="VICD02000333">
    <property type="protein sequence ID" value="KAB8162075.1"/>
    <property type="molecule type" value="Genomic_DNA"/>
</dbReference>
<feature type="binding site" evidence="3">
    <location>
        <position position="83"/>
    </location>
    <ligand>
        <name>Zn(2+)</name>
        <dbReference type="ChEBI" id="CHEBI:29105"/>
        <label>2</label>
    </ligand>
</feature>
<dbReference type="InterPro" id="IPR017850">
    <property type="entry name" value="Alkaline_phosphatase_core_sf"/>
</dbReference>
<feature type="binding site" evidence="3">
    <location>
        <position position="398"/>
    </location>
    <ligand>
        <name>Zn(2+)</name>
        <dbReference type="ChEBI" id="CHEBI:29105"/>
        <label>2</label>
    </ligand>
</feature>
<evidence type="ECO:0000313" key="6">
    <source>
        <dbReference type="Proteomes" id="UP000320431"/>
    </source>
</evidence>
<accession>A0A508A243</accession>
<evidence type="ECO:0000313" key="5">
    <source>
        <dbReference type="EMBL" id="KAB8162075.1"/>
    </source>
</evidence>
<comment type="cofactor">
    <cofactor evidence="3">
        <name>Zn(2+)</name>
        <dbReference type="ChEBI" id="CHEBI:29105"/>
    </cofactor>
    <text evidence="3">Binds 2 Zn(2+) ions.</text>
</comment>
<feature type="binding site" evidence="3">
    <location>
        <position position="356"/>
    </location>
    <ligand>
        <name>Zn(2+)</name>
        <dbReference type="ChEBI" id="CHEBI:29105"/>
        <label>2</label>
    </ligand>
</feature>
<organism evidence="5 6">
    <name type="scientific">Marilutibacter maris</name>
    <dbReference type="NCBI Taxonomy" id="1605891"/>
    <lineage>
        <taxon>Bacteria</taxon>
        <taxon>Pseudomonadati</taxon>
        <taxon>Pseudomonadota</taxon>
        <taxon>Gammaproteobacteria</taxon>
        <taxon>Lysobacterales</taxon>
        <taxon>Lysobacteraceae</taxon>
        <taxon>Marilutibacter</taxon>
    </lineage>
</organism>
<comment type="cofactor">
    <cofactor evidence="3">
        <name>Mg(2+)</name>
        <dbReference type="ChEBI" id="CHEBI:18420"/>
    </cofactor>
    <text evidence="3">Binds 1 Mg(2+) ion.</text>
</comment>
<feature type="binding site" evidence="3">
    <location>
        <position position="506"/>
    </location>
    <ligand>
        <name>Zn(2+)</name>
        <dbReference type="ChEBI" id="CHEBI:29105"/>
        <label>2</label>
    </ligand>
</feature>
<dbReference type="PANTHER" id="PTHR11596">
    <property type="entry name" value="ALKALINE PHOSPHATASE"/>
    <property type="match status" value="1"/>
</dbReference>
<proteinExistence type="inferred from homology"/>
<keyword evidence="3" id="KW-0862">Zinc</keyword>
<dbReference type="RefSeq" id="WP_141483443.1">
    <property type="nucleotide sequence ID" value="NZ_VICD02000333.1"/>
</dbReference>
<feature type="binding site" evidence="3">
    <location>
        <position position="351"/>
    </location>
    <ligand>
        <name>Mg(2+)</name>
        <dbReference type="ChEBI" id="CHEBI:18420"/>
    </ligand>
</feature>
<evidence type="ECO:0000256" key="3">
    <source>
        <dbReference type="PIRSR" id="PIRSR601952-2"/>
    </source>
</evidence>
<feature type="binding site" evidence="3">
    <location>
        <position position="196"/>
    </location>
    <ligand>
        <name>Mg(2+)</name>
        <dbReference type="ChEBI" id="CHEBI:18420"/>
    </ligand>
</feature>
<comment type="caution">
    <text evidence="5">The sequence shown here is derived from an EMBL/GenBank/DDBJ whole genome shotgun (WGS) entry which is preliminary data.</text>
</comment>
<dbReference type="InterPro" id="IPR001952">
    <property type="entry name" value="Alkaline_phosphatase"/>
</dbReference>
<dbReference type="SMART" id="SM00098">
    <property type="entry name" value="alkPPc"/>
    <property type="match status" value="1"/>
</dbReference>